<dbReference type="PANTHER" id="PTHR11851">
    <property type="entry name" value="METALLOPROTEASE"/>
    <property type="match status" value="1"/>
</dbReference>
<dbReference type="SUPFAM" id="SSF63411">
    <property type="entry name" value="LuxS/MPP-like metallohydrolase"/>
    <property type="match status" value="4"/>
</dbReference>
<dbReference type="GO" id="GO:0004222">
    <property type="term" value="F:metalloendopeptidase activity"/>
    <property type="evidence" value="ECO:0007669"/>
    <property type="project" value="UniProtKB-EC"/>
</dbReference>
<gene>
    <name evidence="6" type="primary">ptrA_2</name>
    <name evidence="6" type="ORF">V22_17110</name>
</gene>
<dbReference type="Pfam" id="PF00675">
    <property type="entry name" value="Peptidase_M16"/>
    <property type="match status" value="2"/>
</dbReference>
<dbReference type="KEGG" id="chya:V22_17110"/>
<feature type="domain" description="Peptidase M16 C-terminal" evidence="5">
    <location>
        <begin position="665"/>
        <end position="846"/>
    </location>
</feature>
<organism evidence="6 7">
    <name type="scientific">Calycomorphotria hydatis</name>
    <dbReference type="NCBI Taxonomy" id="2528027"/>
    <lineage>
        <taxon>Bacteria</taxon>
        <taxon>Pseudomonadati</taxon>
        <taxon>Planctomycetota</taxon>
        <taxon>Planctomycetia</taxon>
        <taxon>Planctomycetales</taxon>
        <taxon>Planctomycetaceae</taxon>
        <taxon>Calycomorphotria</taxon>
    </lineage>
</organism>
<proteinExistence type="inferred from homology"/>
<dbReference type="InterPro" id="IPR011765">
    <property type="entry name" value="Pept_M16_N"/>
</dbReference>
<keyword evidence="6" id="KW-0378">Hydrolase</keyword>
<dbReference type="Pfam" id="PF05193">
    <property type="entry name" value="Peptidase_M16_C"/>
    <property type="match status" value="2"/>
</dbReference>
<evidence type="ECO:0000313" key="7">
    <source>
        <dbReference type="Proteomes" id="UP000319976"/>
    </source>
</evidence>
<name>A0A517T7Y3_9PLAN</name>
<reference evidence="6 7" key="1">
    <citation type="submission" date="2019-02" db="EMBL/GenBank/DDBJ databases">
        <title>Deep-cultivation of Planctomycetes and their phenomic and genomic characterization uncovers novel biology.</title>
        <authorList>
            <person name="Wiegand S."/>
            <person name="Jogler M."/>
            <person name="Boedeker C."/>
            <person name="Pinto D."/>
            <person name="Vollmers J."/>
            <person name="Rivas-Marin E."/>
            <person name="Kohn T."/>
            <person name="Peeters S.H."/>
            <person name="Heuer A."/>
            <person name="Rast P."/>
            <person name="Oberbeckmann S."/>
            <person name="Bunk B."/>
            <person name="Jeske O."/>
            <person name="Meyerdierks A."/>
            <person name="Storesund J.E."/>
            <person name="Kallscheuer N."/>
            <person name="Luecker S."/>
            <person name="Lage O.M."/>
            <person name="Pohl T."/>
            <person name="Merkel B.J."/>
            <person name="Hornburger P."/>
            <person name="Mueller R.-W."/>
            <person name="Bruemmer F."/>
            <person name="Labrenz M."/>
            <person name="Spormann A.M."/>
            <person name="Op den Camp H."/>
            <person name="Overmann J."/>
            <person name="Amann R."/>
            <person name="Jetten M.S.M."/>
            <person name="Mascher T."/>
            <person name="Medema M.H."/>
            <person name="Devos D.P."/>
            <person name="Kaster A.-K."/>
            <person name="Ovreas L."/>
            <person name="Rohde M."/>
            <person name="Galperin M.Y."/>
            <person name="Jogler C."/>
        </authorList>
    </citation>
    <scope>NUCLEOTIDE SEQUENCE [LARGE SCALE GENOMIC DNA]</scope>
    <source>
        <strain evidence="6 7">V22</strain>
    </source>
</reference>
<dbReference type="EMBL" id="CP036316">
    <property type="protein sequence ID" value="QDT64477.1"/>
    <property type="molecule type" value="Genomic_DNA"/>
</dbReference>
<evidence type="ECO:0000256" key="2">
    <source>
        <dbReference type="ARBA" id="ARBA00007261"/>
    </source>
</evidence>
<dbReference type="PROSITE" id="PS00143">
    <property type="entry name" value="INSULINASE"/>
    <property type="match status" value="1"/>
</dbReference>
<accession>A0A517T7Y3</accession>
<dbReference type="Gene3D" id="3.30.830.10">
    <property type="entry name" value="Metalloenzyme, LuxS/M16 peptidase-like"/>
    <property type="match status" value="4"/>
</dbReference>
<dbReference type="AlphaFoldDB" id="A0A517T7Y3"/>
<dbReference type="InterPro" id="IPR007863">
    <property type="entry name" value="Peptidase_M16_C"/>
</dbReference>
<feature type="domain" description="Peptidase M16 C-terminal" evidence="5">
    <location>
        <begin position="212"/>
        <end position="387"/>
    </location>
</feature>
<dbReference type="GO" id="GO:0006508">
    <property type="term" value="P:proteolysis"/>
    <property type="evidence" value="ECO:0007669"/>
    <property type="project" value="UniProtKB-KW"/>
</dbReference>
<evidence type="ECO:0000259" key="4">
    <source>
        <dbReference type="Pfam" id="PF00675"/>
    </source>
</evidence>
<sequence length="920" mass="102389">MSLYLPHVMSVYRGLLPAALLALFGSTMSLAEDGPLVSEVRSIEGIQEYKLDNGLQVLLFPDESKPTVTVNLTIFVGSRHEGYGETGMAHLLEHMLFKGTPTHPQVPKVLQERGARFNGTTWVDRTNYYETLPASPENLEFALRLEADRFVNSNVRAEDLASEMTVVRNEFESGENSPQRILGQRMFATAFEWHNYGKSTIGNRADIERVPIDNLKAFYKKYYRPENATLVVAGNFDVEQALEFVGKYFAPIKNPETPLPTTYTEEPPQDGERTVTLRRVGDVALAGLMYHIPPGSDKEYAAIDVLEKILTGAPSGRLYKALVETGRAADLSGAAFAWHDPGALRILAEVAEGNDPRDLLATMVEIVETIGDEGVTQEEVDRAKARLLKQREMVASDSTRIAIELSEWAAMGDWRLYFMYRDWLEAVTPEAVNEVAKKYLERENRTAGLFLPTKKSESVTIPQPKELAEVIGDYKGREVIAAGEQFDVSPENIESRAERLTLDNGVDVALLQKQNRGDTVVLRLVLRYGDEKSLQNCSTACDMLPALMLRGTESKNRQEIQDKLDALQAQISGSGSPGLVRFAVKAKKSTLPEVLELLEDVLRHPTLPQEEFDIMKQSRVTSAQSQLTDPQALATSTVRKELSPWPKGDPRYVPSLPEQVEMYESVTRDDVAKIYNDMVAGTPGQVAVVGTFDRDGTLAAMEKMLAGWDPKSDFERLGDKVRDDLTGSSEVIQTPDKKNAVYFEATTIPMDDTDSDYAALVIGDYILGGGALSSRLGDRVRQQEGLSYGIGSGFNARSLDDRAAFYVYAITNPENVPRLTKAIDEEVAKFLEEGVTQEELDKARNGYLERQEVSRSDDSELARLLAETAYLDRTMAYYSQLQERILSLTPAEIQSAFQEHYHPNKFVQVVAGDLKNVESE</sequence>
<comment type="cofactor">
    <cofactor evidence="1">
        <name>Zn(2+)</name>
        <dbReference type="ChEBI" id="CHEBI:29105"/>
    </cofactor>
</comment>
<dbReference type="InterPro" id="IPR001431">
    <property type="entry name" value="Pept_M16_Zn_BS"/>
</dbReference>
<dbReference type="GO" id="GO:0046872">
    <property type="term" value="F:metal ion binding"/>
    <property type="evidence" value="ECO:0007669"/>
    <property type="project" value="InterPro"/>
</dbReference>
<dbReference type="EC" id="3.4.24.55" evidence="6"/>
<protein>
    <submittedName>
        <fullName evidence="6">Protease 3</fullName>
        <ecNumber evidence="6">3.4.24.55</ecNumber>
    </submittedName>
</protein>
<keyword evidence="7" id="KW-1185">Reference proteome</keyword>
<dbReference type="PANTHER" id="PTHR11851:SF49">
    <property type="entry name" value="MITOCHONDRIAL-PROCESSING PEPTIDASE SUBUNIT ALPHA"/>
    <property type="match status" value="1"/>
</dbReference>
<dbReference type="Proteomes" id="UP000319976">
    <property type="component" value="Chromosome"/>
</dbReference>
<evidence type="ECO:0000259" key="5">
    <source>
        <dbReference type="Pfam" id="PF05193"/>
    </source>
</evidence>
<dbReference type="InterPro" id="IPR050361">
    <property type="entry name" value="MPP/UQCRC_Complex"/>
</dbReference>
<dbReference type="InterPro" id="IPR011249">
    <property type="entry name" value="Metalloenz_LuxS/M16"/>
</dbReference>
<evidence type="ECO:0000313" key="6">
    <source>
        <dbReference type="EMBL" id="QDT64477.1"/>
    </source>
</evidence>
<feature type="domain" description="Peptidase M16 N-terminal" evidence="4">
    <location>
        <begin position="513"/>
        <end position="619"/>
    </location>
</feature>
<evidence type="ECO:0000256" key="3">
    <source>
        <dbReference type="RuleBase" id="RU004447"/>
    </source>
</evidence>
<evidence type="ECO:0000256" key="1">
    <source>
        <dbReference type="ARBA" id="ARBA00001947"/>
    </source>
</evidence>
<keyword evidence="6" id="KW-0645">Protease</keyword>
<comment type="similarity">
    <text evidence="2 3">Belongs to the peptidase M16 family.</text>
</comment>
<feature type="domain" description="Peptidase M16 N-terminal" evidence="4">
    <location>
        <begin position="58"/>
        <end position="202"/>
    </location>
</feature>